<dbReference type="PANTHER" id="PTHR38107">
    <property type="match status" value="1"/>
</dbReference>
<evidence type="ECO:0000256" key="7">
    <source>
        <dbReference type="SAM" id="SignalP"/>
    </source>
</evidence>
<dbReference type="Proteomes" id="UP000092740">
    <property type="component" value="Unassembled WGS sequence"/>
</dbReference>
<dbReference type="AlphaFoldDB" id="A0AB36E8P4"/>
<evidence type="ECO:0000256" key="3">
    <source>
        <dbReference type="ARBA" id="ARBA00022638"/>
    </source>
</evidence>
<proteinExistence type="inferred from homology"/>
<dbReference type="GO" id="GO:0042742">
    <property type="term" value="P:defense response to bacterium"/>
    <property type="evidence" value="ECO:0007669"/>
    <property type="project" value="UniProtKB-KW"/>
</dbReference>
<organism evidence="8 9">
    <name type="scientific">Haemophilus parainfluenzae</name>
    <dbReference type="NCBI Taxonomy" id="729"/>
    <lineage>
        <taxon>Bacteria</taxon>
        <taxon>Pseudomonadati</taxon>
        <taxon>Pseudomonadota</taxon>
        <taxon>Gammaproteobacteria</taxon>
        <taxon>Pasteurellales</taxon>
        <taxon>Pasteurellaceae</taxon>
        <taxon>Haemophilus</taxon>
    </lineage>
</organism>
<dbReference type="InterPro" id="IPR002196">
    <property type="entry name" value="Glyco_hydro_24"/>
</dbReference>
<accession>A0AB36E8P4</accession>
<evidence type="ECO:0000313" key="8">
    <source>
        <dbReference type="EMBL" id="OBY51102.1"/>
    </source>
</evidence>
<comment type="similarity">
    <text evidence="6">Belongs to the glycosyl hydrolase 24 family.</text>
</comment>
<name>A0AB36E8P4_HAEPA</name>
<dbReference type="InterPro" id="IPR043688">
    <property type="entry name" value="SAR_endolysin-like"/>
</dbReference>
<dbReference type="InterPro" id="IPR023346">
    <property type="entry name" value="Lysozyme-like_dom_sf"/>
</dbReference>
<dbReference type="EC" id="3.2.1.17" evidence="6"/>
<dbReference type="InterPro" id="IPR034690">
    <property type="entry name" value="Endolysin_T4_type"/>
</dbReference>
<evidence type="ECO:0000313" key="9">
    <source>
        <dbReference type="Proteomes" id="UP000092740"/>
    </source>
</evidence>
<evidence type="ECO:0000256" key="6">
    <source>
        <dbReference type="RuleBase" id="RU003788"/>
    </source>
</evidence>
<sequence length="186" mass="20576">MSKKFGAMILCSAAAVATAFFAQQKDLPAELQNKVSPQAVYMIVNLEGCVRNPYKCPADVWTNGVGNTHNVDKSKVLTIDEVADDLRRNIKEAENCINADFNGGKMNQGQYDAMVSLAFNLGCGNIKRYYSKKHGMTLPTTIYRAAKAQDWTLMCNHISDFNKSGGRVLKGLQMRRTKEKAICLGE</sequence>
<comment type="catalytic activity">
    <reaction evidence="1 6">
        <text>Hydrolysis of (1-&gt;4)-beta-linkages between N-acetylmuramic acid and N-acetyl-D-glucosamine residues in a peptidoglycan and between N-acetyl-D-glucosamine residues in chitodextrins.</text>
        <dbReference type="EC" id="3.2.1.17"/>
    </reaction>
</comment>
<keyword evidence="5 6" id="KW-0326">Glycosidase</keyword>
<dbReference type="Pfam" id="PF00959">
    <property type="entry name" value="Phage_lysozyme"/>
    <property type="match status" value="1"/>
</dbReference>
<dbReference type="CDD" id="cd16901">
    <property type="entry name" value="lyz_P1"/>
    <property type="match status" value="1"/>
</dbReference>
<dbReference type="GO" id="GO:0031640">
    <property type="term" value="P:killing of cells of another organism"/>
    <property type="evidence" value="ECO:0007669"/>
    <property type="project" value="UniProtKB-KW"/>
</dbReference>
<evidence type="ECO:0000256" key="1">
    <source>
        <dbReference type="ARBA" id="ARBA00000632"/>
    </source>
</evidence>
<keyword evidence="7" id="KW-0732">Signal</keyword>
<keyword evidence="4 6" id="KW-0378">Hydrolase</keyword>
<feature type="signal peptide" evidence="7">
    <location>
        <begin position="1"/>
        <end position="22"/>
    </location>
</feature>
<dbReference type="PANTHER" id="PTHR38107:SF4">
    <property type="entry name" value="LYSOZYME"/>
    <property type="match status" value="1"/>
</dbReference>
<comment type="caution">
    <text evidence="8">The sequence shown here is derived from an EMBL/GenBank/DDBJ whole genome shotgun (WGS) entry which is preliminary data.</text>
</comment>
<feature type="chain" id="PRO_5044271887" description="Lysozyme" evidence="7">
    <location>
        <begin position="23"/>
        <end position="186"/>
    </location>
</feature>
<dbReference type="InterPro" id="IPR051018">
    <property type="entry name" value="Bacteriophage_GH24"/>
</dbReference>
<gene>
    <name evidence="8" type="ORF">BBB48_06780</name>
</gene>
<evidence type="ECO:0000256" key="4">
    <source>
        <dbReference type="ARBA" id="ARBA00022801"/>
    </source>
</evidence>
<reference evidence="8 9" key="1">
    <citation type="submission" date="2016-06" db="EMBL/GenBank/DDBJ databases">
        <title>Simultaneous identification of Haemophilus influenzae and Haemophilus haemolyticus using TaqMan real-time PCR.</title>
        <authorList>
            <person name="Price E.P."/>
            <person name="Sarovich D.S."/>
            <person name="Harris T."/>
            <person name="Spargo J.C."/>
            <person name="Nosworthy E."/>
            <person name="Beissbarth J."/>
            <person name="Smith-Vaughan H.C."/>
        </authorList>
    </citation>
    <scope>NUCLEOTIDE SEQUENCE [LARGE SCALE GENOMIC DNA]</scope>
    <source>
        <strain evidence="8 9">ATCC 9796</strain>
    </source>
</reference>
<dbReference type="GO" id="GO:0009253">
    <property type="term" value="P:peptidoglycan catabolic process"/>
    <property type="evidence" value="ECO:0007669"/>
    <property type="project" value="InterPro"/>
</dbReference>
<dbReference type="SUPFAM" id="SSF53955">
    <property type="entry name" value="Lysozyme-like"/>
    <property type="match status" value="1"/>
</dbReference>
<keyword evidence="2 6" id="KW-0929">Antimicrobial</keyword>
<dbReference type="InterPro" id="IPR023347">
    <property type="entry name" value="Lysozyme_dom_sf"/>
</dbReference>
<dbReference type="Gene3D" id="1.10.530.40">
    <property type="match status" value="1"/>
</dbReference>
<evidence type="ECO:0000256" key="2">
    <source>
        <dbReference type="ARBA" id="ARBA00022529"/>
    </source>
</evidence>
<dbReference type="EMBL" id="MAQD01000007">
    <property type="protein sequence ID" value="OBY51102.1"/>
    <property type="molecule type" value="Genomic_DNA"/>
</dbReference>
<dbReference type="RefSeq" id="WP_065285956.1">
    <property type="nucleotide sequence ID" value="NZ_MAQD01000007.1"/>
</dbReference>
<dbReference type="GO" id="GO:0003796">
    <property type="term" value="F:lysozyme activity"/>
    <property type="evidence" value="ECO:0007669"/>
    <property type="project" value="UniProtKB-EC"/>
</dbReference>
<protein>
    <recommendedName>
        <fullName evidence="6">Lysozyme</fullName>
        <ecNumber evidence="6">3.2.1.17</ecNumber>
    </recommendedName>
</protein>
<dbReference type="GO" id="GO:0016998">
    <property type="term" value="P:cell wall macromolecule catabolic process"/>
    <property type="evidence" value="ECO:0007669"/>
    <property type="project" value="InterPro"/>
</dbReference>
<keyword evidence="3 6" id="KW-0081">Bacteriolytic enzyme</keyword>
<dbReference type="HAMAP" id="MF_04136">
    <property type="entry name" value="SAR_ENDOLYSIN"/>
    <property type="match status" value="1"/>
</dbReference>
<evidence type="ECO:0000256" key="5">
    <source>
        <dbReference type="ARBA" id="ARBA00023295"/>
    </source>
</evidence>
<dbReference type="HAMAP" id="MF_04110">
    <property type="entry name" value="ENDOLYSIN_T4"/>
    <property type="match status" value="1"/>
</dbReference>